<keyword evidence="2" id="KW-0067">ATP-binding</keyword>
<dbReference type="GO" id="GO:0005739">
    <property type="term" value="C:mitochondrion"/>
    <property type="evidence" value="ECO:0007669"/>
    <property type="project" value="TreeGrafter"/>
</dbReference>
<evidence type="ECO:0000256" key="1">
    <source>
        <dbReference type="ARBA" id="ARBA00022741"/>
    </source>
</evidence>
<dbReference type="Proteomes" id="UP000631114">
    <property type="component" value="Unassembled WGS sequence"/>
</dbReference>
<accession>A0A835GX38</accession>
<gene>
    <name evidence="5" type="ORF">IFM89_039975</name>
</gene>
<evidence type="ECO:0000313" key="6">
    <source>
        <dbReference type="Proteomes" id="UP000631114"/>
    </source>
</evidence>
<feature type="compositionally biased region" description="Basic and acidic residues" evidence="3">
    <location>
        <begin position="21"/>
        <end position="38"/>
    </location>
</feature>
<feature type="region of interest" description="Disordered" evidence="3">
    <location>
        <begin position="1"/>
        <end position="78"/>
    </location>
</feature>
<dbReference type="Pfam" id="PF12037">
    <property type="entry name" value="ATAD3_N"/>
    <property type="match status" value="1"/>
</dbReference>
<feature type="compositionally biased region" description="Low complexity" evidence="3">
    <location>
        <begin position="7"/>
        <end position="17"/>
    </location>
</feature>
<dbReference type="PANTHER" id="PTHR23075">
    <property type="entry name" value="PUTATIVE ATP-ASE"/>
    <property type="match status" value="1"/>
</dbReference>
<dbReference type="EMBL" id="JADFTS010000094">
    <property type="protein sequence ID" value="KAF9586813.1"/>
    <property type="molecule type" value="Genomic_DNA"/>
</dbReference>
<dbReference type="OrthoDB" id="1727703at2759"/>
<proteinExistence type="predicted"/>
<name>A0A835GX38_9MAGN</name>
<feature type="domain" description="ATPase family AAA" evidence="4">
    <location>
        <begin position="2"/>
        <end position="136"/>
    </location>
</feature>
<dbReference type="GO" id="GO:0008270">
    <property type="term" value="F:zinc ion binding"/>
    <property type="evidence" value="ECO:0007669"/>
    <property type="project" value="TreeGrafter"/>
</dbReference>
<sequence>MAEEQRNLLAQQAQAKAQHLRQKDEFDRKRMQTEHETQRSQNAEFVKMQELSSERTEKARRTSEEQIQAQKRHTEKVKAEIEQETIRVNTMAEAEARALEKKLTEEQKMRTLEEELKGEKDKWLAAIHTTFKHIEGEKLLFCPLFDLILPYG</sequence>
<dbReference type="PANTHER" id="PTHR23075:SF13">
    <property type="entry name" value="AAA-TYPE ATPASE FAMILY PROTEIN"/>
    <property type="match status" value="1"/>
</dbReference>
<evidence type="ECO:0000256" key="3">
    <source>
        <dbReference type="SAM" id="MobiDB-lite"/>
    </source>
</evidence>
<comment type="caution">
    <text evidence="5">The sequence shown here is derived from an EMBL/GenBank/DDBJ whole genome shotgun (WGS) entry which is preliminary data.</text>
</comment>
<dbReference type="AlphaFoldDB" id="A0A835GX38"/>
<evidence type="ECO:0000256" key="2">
    <source>
        <dbReference type="ARBA" id="ARBA00022840"/>
    </source>
</evidence>
<protein>
    <recommendedName>
        <fullName evidence="4">ATPase family AAA domain-containing protein</fullName>
    </recommendedName>
</protein>
<keyword evidence="6" id="KW-1185">Reference proteome</keyword>
<dbReference type="GO" id="GO:0005524">
    <property type="term" value="F:ATP binding"/>
    <property type="evidence" value="ECO:0007669"/>
    <property type="project" value="UniProtKB-KW"/>
</dbReference>
<dbReference type="GO" id="GO:0007005">
    <property type="term" value="P:mitochondrion organization"/>
    <property type="evidence" value="ECO:0007669"/>
    <property type="project" value="TreeGrafter"/>
</dbReference>
<keyword evidence="1" id="KW-0547">Nucleotide-binding</keyword>
<organism evidence="5 6">
    <name type="scientific">Coptis chinensis</name>
    <dbReference type="NCBI Taxonomy" id="261450"/>
    <lineage>
        <taxon>Eukaryota</taxon>
        <taxon>Viridiplantae</taxon>
        <taxon>Streptophyta</taxon>
        <taxon>Embryophyta</taxon>
        <taxon>Tracheophyta</taxon>
        <taxon>Spermatophyta</taxon>
        <taxon>Magnoliopsida</taxon>
        <taxon>Ranunculales</taxon>
        <taxon>Ranunculaceae</taxon>
        <taxon>Coptidoideae</taxon>
        <taxon>Coptis</taxon>
    </lineage>
</organism>
<evidence type="ECO:0000259" key="4">
    <source>
        <dbReference type="Pfam" id="PF12037"/>
    </source>
</evidence>
<dbReference type="InterPro" id="IPR021911">
    <property type="entry name" value="ATAD3_N"/>
</dbReference>
<reference evidence="5 6" key="1">
    <citation type="submission" date="2020-10" db="EMBL/GenBank/DDBJ databases">
        <title>The Coptis chinensis genome and diversification of protoberbering-type alkaloids.</title>
        <authorList>
            <person name="Wang B."/>
            <person name="Shu S."/>
            <person name="Song C."/>
            <person name="Liu Y."/>
        </authorList>
    </citation>
    <scope>NUCLEOTIDE SEQUENCE [LARGE SCALE GENOMIC DNA]</scope>
    <source>
        <strain evidence="5">HL-2020</strain>
        <tissue evidence="5">Leaf</tissue>
    </source>
</reference>
<feature type="compositionally biased region" description="Basic and acidic residues" evidence="3">
    <location>
        <begin position="52"/>
        <end position="64"/>
    </location>
</feature>
<evidence type="ECO:0000313" key="5">
    <source>
        <dbReference type="EMBL" id="KAF9586813.1"/>
    </source>
</evidence>